<evidence type="ECO:0000259" key="3">
    <source>
        <dbReference type="PROSITE" id="PS51782"/>
    </source>
</evidence>
<keyword evidence="2" id="KW-0472">Membrane</keyword>
<gene>
    <name evidence="4" type="ORF">Rsw2DRAFT_1142</name>
</gene>
<dbReference type="STRING" id="371731.Rsw2DRAFT_1142"/>
<sequence length="521" mass="51362">MGDQAGGTPAARATASFAVALVLAVLGGLLWRMGGEVPAPEAQVTAPTPEVQVTAPAPEVQVTAPAPEAQVTAPTPEVQVTNLAPQVQSDAPAPLAQSSDPAPLAQSSDPAPLAQSNSPMPLAQAPAPEPETALPEAPPAPPQVQAIAPAAPPPALLAPPRFDTVRVEPTGAALVAGKAAPGAGVAVLVDGVEVAQAVADAQGSFAALFDLPGASAPRMLTLRMQPGSGAAVASTARVVLAPTTAADATAPASAPAEEPVVMLLDDAGATVLQSPAVSAAVPGSVSIDTISYTAAGAVQLAGRGAAGAGLRFYLEDAELATTLVPVTGLWALTLPDVAPGRYTLRVDQLDAGGKVTARFETPFQRETLTALAAASGYGAASGLAATHEAGPVDAAAGAAPEGTLATAEAPEAPTAEAGTTFATAPATPAAKAAETAISPVAEPAAPAQPAVVASSAPAAATPPAPAAPLQVTVQPGFTLWQIARDNLGEGILYVQVFDANRDRIRDPDLIYPGQVFTVPKP</sequence>
<organism evidence="4 5">
    <name type="scientific">Rhodobacter ferrooxidans</name>
    <dbReference type="NCBI Taxonomy" id="371731"/>
    <lineage>
        <taxon>Bacteria</taxon>
        <taxon>Pseudomonadati</taxon>
        <taxon>Pseudomonadota</taxon>
        <taxon>Alphaproteobacteria</taxon>
        <taxon>Rhodobacterales</taxon>
        <taxon>Rhodobacter group</taxon>
        <taxon>Rhodobacter</taxon>
    </lineage>
</organism>
<dbReference type="CDD" id="cd00118">
    <property type="entry name" value="LysM"/>
    <property type="match status" value="1"/>
</dbReference>
<dbReference type="Proteomes" id="UP000010121">
    <property type="component" value="Unassembled WGS sequence"/>
</dbReference>
<name>C8RZB4_9RHOB</name>
<feature type="transmembrane region" description="Helical" evidence="2">
    <location>
        <begin position="12"/>
        <end position="31"/>
    </location>
</feature>
<dbReference type="AlphaFoldDB" id="C8RZB4"/>
<dbReference type="PROSITE" id="PS51782">
    <property type="entry name" value="LYSM"/>
    <property type="match status" value="1"/>
</dbReference>
<feature type="compositionally biased region" description="Polar residues" evidence="1">
    <location>
        <begin position="96"/>
        <end position="118"/>
    </location>
</feature>
<evidence type="ECO:0000256" key="2">
    <source>
        <dbReference type="SAM" id="Phobius"/>
    </source>
</evidence>
<evidence type="ECO:0000256" key="1">
    <source>
        <dbReference type="SAM" id="MobiDB-lite"/>
    </source>
</evidence>
<dbReference type="PANTHER" id="PTHR34700">
    <property type="entry name" value="POTASSIUM BINDING PROTEIN KBP"/>
    <property type="match status" value="1"/>
</dbReference>
<keyword evidence="2" id="KW-0812">Transmembrane</keyword>
<feature type="region of interest" description="Disordered" evidence="1">
    <location>
        <begin position="88"/>
        <end position="155"/>
    </location>
</feature>
<dbReference type="InterPro" id="IPR036779">
    <property type="entry name" value="LysM_dom_sf"/>
</dbReference>
<keyword evidence="5" id="KW-1185">Reference proteome</keyword>
<dbReference type="eggNOG" id="COG1652">
    <property type="taxonomic scope" value="Bacteria"/>
</dbReference>
<protein>
    <submittedName>
        <fullName evidence="4">Peptidoglycan-binding LysM</fullName>
    </submittedName>
</protein>
<keyword evidence="2" id="KW-1133">Transmembrane helix</keyword>
<evidence type="ECO:0000313" key="4">
    <source>
        <dbReference type="EMBL" id="EEW26071.1"/>
    </source>
</evidence>
<dbReference type="InterPro" id="IPR018392">
    <property type="entry name" value="LysM"/>
</dbReference>
<accession>C8RZB4</accession>
<dbReference type="EMBL" id="ACYY01000005">
    <property type="protein sequence ID" value="EEW26071.1"/>
    <property type="molecule type" value="Genomic_DNA"/>
</dbReference>
<comment type="caution">
    <text evidence="4">The sequence shown here is derived from an EMBL/GenBank/DDBJ whole genome shotgun (WGS) entry which is preliminary data.</text>
</comment>
<dbReference type="RefSeq" id="WP_008028952.1">
    <property type="nucleotide sequence ID" value="NZ_ACYY01000005.1"/>
</dbReference>
<dbReference type="Pfam" id="PF01476">
    <property type="entry name" value="LysM"/>
    <property type="match status" value="1"/>
</dbReference>
<reference evidence="4 5" key="1">
    <citation type="submission" date="2009-08" db="EMBL/GenBank/DDBJ databases">
        <title>The draft genome of Rhodobacter sp. SW2.</title>
        <authorList>
            <consortium name="US DOE Joint Genome Institute (JGI-PGF)"/>
            <person name="Lucas S."/>
            <person name="Copeland A."/>
            <person name="Lapidus A."/>
            <person name="Glavina del Rio T."/>
            <person name="Tice H."/>
            <person name="Bruce D."/>
            <person name="Goodwin L."/>
            <person name="Pitluck S."/>
            <person name="Larimer F."/>
            <person name="Land M.L."/>
            <person name="Hauser L."/>
            <person name="Emerson D."/>
        </authorList>
    </citation>
    <scope>NUCLEOTIDE SEQUENCE [LARGE SCALE GENOMIC DNA]</scope>
    <source>
        <strain evidence="4 5">SW2</strain>
    </source>
</reference>
<dbReference type="Gene3D" id="3.10.350.10">
    <property type="entry name" value="LysM domain"/>
    <property type="match status" value="1"/>
</dbReference>
<proteinExistence type="predicted"/>
<evidence type="ECO:0000313" key="5">
    <source>
        <dbReference type="Proteomes" id="UP000010121"/>
    </source>
</evidence>
<feature type="compositionally biased region" description="Low complexity" evidence="1">
    <location>
        <begin position="119"/>
        <end position="135"/>
    </location>
</feature>
<feature type="domain" description="LysM" evidence="3">
    <location>
        <begin position="469"/>
        <end position="518"/>
    </location>
</feature>
<dbReference type="InterPro" id="IPR052196">
    <property type="entry name" value="Bact_Kbp"/>
</dbReference>
<dbReference type="PANTHER" id="PTHR34700:SF4">
    <property type="entry name" value="PHAGE-LIKE ELEMENT PBSX PROTEIN XKDP"/>
    <property type="match status" value="1"/>
</dbReference>